<evidence type="ECO:0000256" key="1">
    <source>
        <dbReference type="ARBA" id="ARBA00001947"/>
    </source>
</evidence>
<dbReference type="CDD" id="cd03124">
    <property type="entry name" value="alpha_CA_prokaryotic_like"/>
    <property type="match status" value="1"/>
</dbReference>
<gene>
    <name evidence="12" type="ORF">ACFODO_06775</name>
    <name evidence="13" type="ORF">C9E89_008555</name>
</gene>
<keyword evidence="10" id="KW-0732">Signal</keyword>
<sequence length="243" mass="27228">MKFKTLAVMTLFATQTIFAGANLDWGYADQQAPAHWASLNTKYAACSGVNQSPINIDQTVDAELPPLKFNYVTTAKSIINNARTVQINFNEGNFLSLDNKQFELKQFHLHSPSENTIHGKSYPMEMHLVHATKEGELTVVAVMFEEGKENKKLAQLWKELPKKAGDVTALKHQDIATAFLPENLAYYRFNGSLTTPPCSEGVRWIVLKDVQQASAKQIKAFAQLMEHPNNRPVQAQNARLVLE</sequence>
<evidence type="ECO:0000256" key="2">
    <source>
        <dbReference type="ARBA" id="ARBA00002904"/>
    </source>
</evidence>
<comment type="similarity">
    <text evidence="3 10">Belongs to the alpha-carbonic anhydrase family.</text>
</comment>
<dbReference type="Pfam" id="PF00194">
    <property type="entry name" value="Carb_anhydrase"/>
    <property type="match status" value="1"/>
</dbReference>
<dbReference type="PROSITE" id="PS51144">
    <property type="entry name" value="ALPHA_CA_2"/>
    <property type="match status" value="1"/>
</dbReference>
<evidence type="ECO:0000256" key="9">
    <source>
        <dbReference type="ARBA" id="ARBA00048348"/>
    </source>
</evidence>
<comment type="catalytic activity">
    <reaction evidence="9 10">
        <text>hydrogencarbonate + H(+) = CO2 + H2O</text>
        <dbReference type="Rhea" id="RHEA:10748"/>
        <dbReference type="ChEBI" id="CHEBI:15377"/>
        <dbReference type="ChEBI" id="CHEBI:15378"/>
        <dbReference type="ChEBI" id="CHEBI:16526"/>
        <dbReference type="ChEBI" id="CHEBI:17544"/>
        <dbReference type="EC" id="4.2.1.1"/>
    </reaction>
</comment>
<evidence type="ECO:0000256" key="6">
    <source>
        <dbReference type="ARBA" id="ARBA00022723"/>
    </source>
</evidence>
<dbReference type="EMBL" id="JBHRSF010000014">
    <property type="protein sequence ID" value="MFC2994976.1"/>
    <property type="molecule type" value="Genomic_DNA"/>
</dbReference>
<protein>
    <recommendedName>
        <fullName evidence="5 10">Carbonic anhydrase</fullName>
        <ecNumber evidence="4 10">4.2.1.1</ecNumber>
    </recommendedName>
</protein>
<feature type="domain" description="Alpha-carbonic anhydrase" evidence="11">
    <location>
        <begin position="23"/>
        <end position="243"/>
    </location>
</feature>
<reference evidence="13 14" key="2">
    <citation type="submission" date="2018-08" db="EMBL/GenBank/DDBJ databases">
        <title>The draft genome of Acinetobacter sichuanensis strain WCHAc060041.</title>
        <authorList>
            <person name="Qin J."/>
            <person name="Feng Y."/>
            <person name="Zong Z."/>
        </authorList>
    </citation>
    <scope>NUCLEOTIDE SEQUENCE [LARGE SCALE GENOMIC DNA]</scope>
    <source>
        <strain evidence="13 14">WCHAc060041</strain>
    </source>
</reference>
<reference evidence="15" key="3">
    <citation type="journal article" date="2019" name="Int. J. Syst. Evol. Microbiol.">
        <title>The Global Catalogue of Microorganisms (GCM) 10K type strain sequencing project: providing services to taxonomists for standard genome sequencing and annotation.</title>
        <authorList>
            <consortium name="The Broad Institute Genomics Platform"/>
            <consortium name="The Broad Institute Genome Sequencing Center for Infectious Disease"/>
            <person name="Wu L."/>
            <person name="Ma J."/>
        </authorList>
    </citation>
    <scope>NUCLEOTIDE SEQUENCE [LARGE SCALE GENOMIC DNA]</scope>
    <source>
        <strain evidence="15">KCTC 62575</strain>
    </source>
</reference>
<dbReference type="InterPro" id="IPR018338">
    <property type="entry name" value="Carbonic_anhydrase_a-class_CS"/>
</dbReference>
<dbReference type="PROSITE" id="PS00162">
    <property type="entry name" value="ALPHA_CA_1"/>
    <property type="match status" value="1"/>
</dbReference>
<evidence type="ECO:0000259" key="11">
    <source>
        <dbReference type="PROSITE" id="PS51144"/>
    </source>
</evidence>
<evidence type="ECO:0000313" key="12">
    <source>
        <dbReference type="EMBL" id="MFC2994976.1"/>
    </source>
</evidence>
<comment type="cofactor">
    <cofactor evidence="1 10">
        <name>Zn(2+)</name>
        <dbReference type="ChEBI" id="CHEBI:29105"/>
    </cofactor>
</comment>
<proteinExistence type="inferred from homology"/>
<feature type="signal peptide" evidence="10">
    <location>
        <begin position="1"/>
        <end position="19"/>
    </location>
</feature>
<evidence type="ECO:0000256" key="4">
    <source>
        <dbReference type="ARBA" id="ARBA00012925"/>
    </source>
</evidence>
<dbReference type="InterPro" id="IPR036398">
    <property type="entry name" value="CA_dom_sf"/>
</dbReference>
<dbReference type="SUPFAM" id="SSF51069">
    <property type="entry name" value="Carbonic anhydrase"/>
    <property type="match status" value="1"/>
</dbReference>
<keyword evidence="6 10" id="KW-0479">Metal-binding</keyword>
<evidence type="ECO:0000256" key="10">
    <source>
        <dbReference type="RuleBase" id="RU367011"/>
    </source>
</evidence>
<dbReference type="Proteomes" id="UP000240957">
    <property type="component" value="Unassembled WGS sequence"/>
</dbReference>
<evidence type="ECO:0000256" key="7">
    <source>
        <dbReference type="ARBA" id="ARBA00022833"/>
    </source>
</evidence>
<dbReference type="GO" id="GO:0008270">
    <property type="term" value="F:zinc ion binding"/>
    <property type="evidence" value="ECO:0007669"/>
    <property type="project" value="UniProtKB-UniRule"/>
</dbReference>
<dbReference type="Gene3D" id="3.10.200.10">
    <property type="entry name" value="Alpha carbonic anhydrase"/>
    <property type="match status" value="1"/>
</dbReference>
<accession>A0A371YRS0</accession>
<dbReference type="InterPro" id="IPR001148">
    <property type="entry name" value="CA_dom"/>
</dbReference>
<dbReference type="AlphaFoldDB" id="A0A371YRS0"/>
<evidence type="ECO:0000313" key="13">
    <source>
        <dbReference type="EMBL" id="RFC84034.1"/>
    </source>
</evidence>
<evidence type="ECO:0000256" key="3">
    <source>
        <dbReference type="ARBA" id="ARBA00010718"/>
    </source>
</evidence>
<dbReference type="OrthoDB" id="5327615at2"/>
<evidence type="ECO:0000256" key="8">
    <source>
        <dbReference type="ARBA" id="ARBA00023239"/>
    </source>
</evidence>
<dbReference type="RefSeq" id="WP_107007828.1">
    <property type="nucleotide sequence ID" value="NZ_JBHRSF010000014.1"/>
</dbReference>
<comment type="caution">
    <text evidence="13">The sequence shown here is derived from an EMBL/GenBank/DDBJ whole genome shotgun (WGS) entry which is preliminary data.</text>
</comment>
<comment type="function">
    <text evidence="2 10">Reversible hydration of carbon dioxide.</text>
</comment>
<dbReference type="Proteomes" id="UP001595455">
    <property type="component" value="Unassembled WGS sequence"/>
</dbReference>
<evidence type="ECO:0000313" key="15">
    <source>
        <dbReference type="Proteomes" id="UP001595455"/>
    </source>
</evidence>
<dbReference type="PANTHER" id="PTHR18952">
    <property type="entry name" value="CARBONIC ANHYDRASE"/>
    <property type="match status" value="1"/>
</dbReference>
<organism evidence="13 14">
    <name type="scientific">Acinetobacter sichuanensis</name>
    <dbReference type="NCBI Taxonomy" id="2136183"/>
    <lineage>
        <taxon>Bacteria</taxon>
        <taxon>Pseudomonadati</taxon>
        <taxon>Pseudomonadota</taxon>
        <taxon>Gammaproteobacteria</taxon>
        <taxon>Moraxellales</taxon>
        <taxon>Moraxellaceae</taxon>
        <taxon>Acinetobacter</taxon>
    </lineage>
</organism>
<evidence type="ECO:0000313" key="14">
    <source>
        <dbReference type="Proteomes" id="UP000240957"/>
    </source>
</evidence>
<dbReference type="InterPro" id="IPR023561">
    <property type="entry name" value="Carbonic_anhydrase_a-class"/>
</dbReference>
<dbReference type="SMART" id="SM01057">
    <property type="entry name" value="Carb_anhydrase"/>
    <property type="match status" value="1"/>
</dbReference>
<reference evidence="12" key="1">
    <citation type="journal article" date="2014" name="Int. J. Syst. Evol. Microbiol.">
        <title>Complete genome of a new Firmicutes species belonging to the dominant human colonic microbiota ('Ruminococcus bicirculans') reveals two chromosomes and a selective capacity to utilize plant glucans.</title>
        <authorList>
            <consortium name="NISC Comparative Sequencing Program"/>
            <person name="Wegmann U."/>
            <person name="Louis P."/>
            <person name="Goesmann A."/>
            <person name="Henrissat B."/>
            <person name="Duncan S.H."/>
            <person name="Flint H.J."/>
        </authorList>
    </citation>
    <scope>NUCLEOTIDE SEQUENCE</scope>
    <source>
        <strain evidence="12">KCTC 62575</strain>
    </source>
</reference>
<dbReference type="GO" id="GO:0004089">
    <property type="term" value="F:carbonate dehydratase activity"/>
    <property type="evidence" value="ECO:0007669"/>
    <property type="project" value="UniProtKB-UniRule"/>
</dbReference>
<dbReference type="EMBL" id="PYIX02000010">
    <property type="protein sequence ID" value="RFC84034.1"/>
    <property type="molecule type" value="Genomic_DNA"/>
</dbReference>
<dbReference type="InterPro" id="IPR041891">
    <property type="entry name" value="Alpha_CA_prokaryot-like"/>
</dbReference>
<evidence type="ECO:0000256" key="5">
    <source>
        <dbReference type="ARBA" id="ARBA00014628"/>
    </source>
</evidence>
<feature type="chain" id="PRO_5025075186" description="Carbonic anhydrase" evidence="10">
    <location>
        <begin position="20"/>
        <end position="243"/>
    </location>
</feature>
<dbReference type="PANTHER" id="PTHR18952:SF265">
    <property type="entry name" value="CARBONIC ANHYDRASE"/>
    <property type="match status" value="1"/>
</dbReference>
<keyword evidence="15" id="KW-1185">Reference proteome</keyword>
<reference evidence="12" key="4">
    <citation type="submission" date="2024-09" db="EMBL/GenBank/DDBJ databases">
        <authorList>
            <person name="Sun Q."/>
            <person name="Mori K."/>
        </authorList>
    </citation>
    <scope>NUCLEOTIDE SEQUENCE</scope>
    <source>
        <strain evidence="12">KCTC 62575</strain>
    </source>
</reference>
<dbReference type="EC" id="4.2.1.1" evidence="4 10"/>
<keyword evidence="8 10" id="KW-0456">Lyase</keyword>
<keyword evidence="7 10" id="KW-0862">Zinc</keyword>
<name>A0A371YRS0_9GAMM</name>